<accession>A0ABV5RDS3</accession>
<dbReference type="GO" id="GO:0005524">
    <property type="term" value="F:ATP binding"/>
    <property type="evidence" value="ECO:0007669"/>
    <property type="project" value="UniProtKB-KW"/>
</dbReference>
<sequence>MDRELYGREAIFGNDGLAARLTGLTPYGSARAAYEHRDDPPVVVLTGGRGMGKTAVLKQLRHVYREITPVALADCEAVTPPEDPGPGWTPVIGDEGSYLGGDRKLDRTALRRKVTVRCASLAHPDAWAATKGGPTVRTGGSAGDYRSFLDLLEVVGKKPVGPIGPTGYADLTDGQVIIAHDAMATAVHAIRQATPDRERLPQPADVGEQWPRVKASLRVSGAGGWICLDNHGNPCNKAVPVVELVPSGQATVSQRFVAIAWPEGKPPAQNCLPPSSAP</sequence>
<name>A0ABV5RDS3_9ACTN</name>
<keyword evidence="1" id="KW-0547">Nucleotide-binding</keyword>
<gene>
    <name evidence="1" type="ORF">ACFFTL_24640</name>
</gene>
<evidence type="ECO:0000313" key="1">
    <source>
        <dbReference type="EMBL" id="MFB9575392.1"/>
    </source>
</evidence>
<organism evidence="1 2">
    <name type="scientific">Streptomyces yanii</name>
    <dbReference type="NCBI Taxonomy" id="78510"/>
    <lineage>
        <taxon>Bacteria</taxon>
        <taxon>Bacillati</taxon>
        <taxon>Actinomycetota</taxon>
        <taxon>Actinomycetes</taxon>
        <taxon>Kitasatosporales</taxon>
        <taxon>Streptomycetaceae</taxon>
        <taxon>Streptomyces</taxon>
    </lineage>
</organism>
<keyword evidence="1" id="KW-0067">ATP-binding</keyword>
<comment type="caution">
    <text evidence="1">The sequence shown here is derived from an EMBL/GenBank/DDBJ whole genome shotgun (WGS) entry which is preliminary data.</text>
</comment>
<dbReference type="Proteomes" id="UP001589710">
    <property type="component" value="Unassembled WGS sequence"/>
</dbReference>
<dbReference type="RefSeq" id="WP_345517581.1">
    <property type="nucleotide sequence ID" value="NZ_BAAAXD010000045.1"/>
</dbReference>
<proteinExistence type="predicted"/>
<reference evidence="1 2" key="1">
    <citation type="submission" date="2024-09" db="EMBL/GenBank/DDBJ databases">
        <authorList>
            <person name="Sun Q."/>
            <person name="Mori K."/>
        </authorList>
    </citation>
    <scope>NUCLEOTIDE SEQUENCE [LARGE SCALE GENOMIC DNA]</scope>
    <source>
        <strain evidence="1 2">JCM 3331</strain>
    </source>
</reference>
<protein>
    <submittedName>
        <fullName evidence="1">ATP-binding protein</fullName>
    </submittedName>
</protein>
<keyword evidence="2" id="KW-1185">Reference proteome</keyword>
<dbReference type="EMBL" id="JBHMCG010000098">
    <property type="protein sequence ID" value="MFB9575392.1"/>
    <property type="molecule type" value="Genomic_DNA"/>
</dbReference>
<evidence type="ECO:0000313" key="2">
    <source>
        <dbReference type="Proteomes" id="UP001589710"/>
    </source>
</evidence>